<dbReference type="EMBL" id="LN829119">
    <property type="protein sequence ID" value="CPR19439.1"/>
    <property type="molecule type" value="Genomic_DNA"/>
</dbReference>
<dbReference type="KEGG" id="fiy:BN1229_v1_2167"/>
<dbReference type="AlphaFoldDB" id="A0A0D6JFE0"/>
<reference evidence="3" key="1">
    <citation type="submission" date="2015-02" db="EMBL/GenBank/DDBJ databases">
        <authorList>
            <person name="Chooi Y.-H."/>
        </authorList>
    </citation>
    <scope>NUCLEOTIDE SEQUENCE [LARGE SCALE GENOMIC DNA]</scope>
    <source>
        <strain evidence="3">strain Y</strain>
    </source>
</reference>
<dbReference type="KEGG" id="fil:BN1229_v1_2167"/>
<evidence type="ECO:0000313" key="3">
    <source>
        <dbReference type="Proteomes" id="UP000033187"/>
    </source>
</evidence>
<proteinExistence type="predicted"/>
<organism evidence="2 3">
    <name type="scientific">Candidatus Filomicrobium marinum</name>
    <dbReference type="NCBI Taxonomy" id="1608628"/>
    <lineage>
        <taxon>Bacteria</taxon>
        <taxon>Pseudomonadati</taxon>
        <taxon>Pseudomonadota</taxon>
        <taxon>Alphaproteobacteria</taxon>
        <taxon>Hyphomicrobiales</taxon>
        <taxon>Hyphomicrobiaceae</taxon>
        <taxon>Filomicrobium</taxon>
    </lineage>
</organism>
<gene>
    <name evidence="2" type="ORF">YBN1229_v1_2167</name>
</gene>
<evidence type="ECO:0000256" key="1">
    <source>
        <dbReference type="SAM" id="MobiDB-lite"/>
    </source>
</evidence>
<feature type="compositionally biased region" description="Basic residues" evidence="1">
    <location>
        <begin position="47"/>
        <end position="82"/>
    </location>
</feature>
<feature type="region of interest" description="Disordered" evidence="1">
    <location>
        <begin position="35"/>
        <end position="82"/>
    </location>
</feature>
<sequence length="82" mass="9467">MTRIQIDFLCMKNSLAAAIGGARDNQPVEVRVEGGSYEVAPEDSHDRRRGGHGPRPRRTSRARYRGRARDRERHRRDGGRRR</sequence>
<accession>A0A0D6JFE0</accession>
<name>A0A0D6JFE0_9HYPH</name>
<evidence type="ECO:0000313" key="2">
    <source>
        <dbReference type="EMBL" id="CPR19439.1"/>
    </source>
</evidence>
<protein>
    <submittedName>
        <fullName evidence="2">Uncharacterized protein</fullName>
    </submittedName>
</protein>
<dbReference type="Proteomes" id="UP000033187">
    <property type="component" value="Chromosome 1"/>
</dbReference>
<keyword evidence="3" id="KW-1185">Reference proteome</keyword>